<gene>
    <name evidence="3" type="ORF">BDQ12DRAFT_359256</name>
</gene>
<evidence type="ECO:0000256" key="1">
    <source>
        <dbReference type="SAM" id="Coils"/>
    </source>
</evidence>
<accession>A0A5C3MA23</accession>
<dbReference type="SMART" id="SM00338">
    <property type="entry name" value="BRLZ"/>
    <property type="match status" value="1"/>
</dbReference>
<dbReference type="Pfam" id="PF07716">
    <property type="entry name" value="bZIP_2"/>
    <property type="match status" value="1"/>
</dbReference>
<proteinExistence type="predicted"/>
<dbReference type="InterPro" id="IPR004827">
    <property type="entry name" value="bZIP"/>
</dbReference>
<dbReference type="SUPFAM" id="SSF57959">
    <property type="entry name" value="Leucine zipper domain"/>
    <property type="match status" value="1"/>
</dbReference>
<evidence type="ECO:0000313" key="3">
    <source>
        <dbReference type="EMBL" id="TFK42269.1"/>
    </source>
</evidence>
<dbReference type="InterPro" id="IPR046347">
    <property type="entry name" value="bZIP_sf"/>
</dbReference>
<organism evidence="3 4">
    <name type="scientific">Crucibulum laeve</name>
    <dbReference type="NCBI Taxonomy" id="68775"/>
    <lineage>
        <taxon>Eukaryota</taxon>
        <taxon>Fungi</taxon>
        <taxon>Dikarya</taxon>
        <taxon>Basidiomycota</taxon>
        <taxon>Agaricomycotina</taxon>
        <taxon>Agaricomycetes</taxon>
        <taxon>Agaricomycetidae</taxon>
        <taxon>Agaricales</taxon>
        <taxon>Agaricineae</taxon>
        <taxon>Nidulariaceae</taxon>
        <taxon>Crucibulum</taxon>
    </lineage>
</organism>
<dbReference type="GO" id="GO:0003700">
    <property type="term" value="F:DNA-binding transcription factor activity"/>
    <property type="evidence" value="ECO:0007669"/>
    <property type="project" value="InterPro"/>
</dbReference>
<keyword evidence="4" id="KW-1185">Reference proteome</keyword>
<protein>
    <recommendedName>
        <fullName evidence="2">BZIP domain-containing protein</fullName>
    </recommendedName>
</protein>
<feature type="coiled-coil region" evidence="1">
    <location>
        <begin position="143"/>
        <end position="170"/>
    </location>
</feature>
<dbReference type="STRING" id="68775.A0A5C3MA23"/>
<evidence type="ECO:0000313" key="4">
    <source>
        <dbReference type="Proteomes" id="UP000308652"/>
    </source>
</evidence>
<dbReference type="CDD" id="cd12193">
    <property type="entry name" value="bZIP_GCN4"/>
    <property type="match status" value="1"/>
</dbReference>
<dbReference type="OrthoDB" id="2257100at2759"/>
<keyword evidence="1" id="KW-0175">Coiled coil</keyword>
<reference evidence="3 4" key="1">
    <citation type="journal article" date="2019" name="Nat. Ecol. Evol.">
        <title>Megaphylogeny resolves global patterns of mushroom evolution.</title>
        <authorList>
            <person name="Varga T."/>
            <person name="Krizsan K."/>
            <person name="Foldi C."/>
            <person name="Dima B."/>
            <person name="Sanchez-Garcia M."/>
            <person name="Sanchez-Ramirez S."/>
            <person name="Szollosi G.J."/>
            <person name="Szarkandi J.G."/>
            <person name="Papp V."/>
            <person name="Albert L."/>
            <person name="Andreopoulos W."/>
            <person name="Angelini C."/>
            <person name="Antonin V."/>
            <person name="Barry K.W."/>
            <person name="Bougher N.L."/>
            <person name="Buchanan P."/>
            <person name="Buyck B."/>
            <person name="Bense V."/>
            <person name="Catcheside P."/>
            <person name="Chovatia M."/>
            <person name="Cooper J."/>
            <person name="Damon W."/>
            <person name="Desjardin D."/>
            <person name="Finy P."/>
            <person name="Geml J."/>
            <person name="Haridas S."/>
            <person name="Hughes K."/>
            <person name="Justo A."/>
            <person name="Karasinski D."/>
            <person name="Kautmanova I."/>
            <person name="Kiss B."/>
            <person name="Kocsube S."/>
            <person name="Kotiranta H."/>
            <person name="LaButti K.M."/>
            <person name="Lechner B.E."/>
            <person name="Liimatainen K."/>
            <person name="Lipzen A."/>
            <person name="Lukacs Z."/>
            <person name="Mihaltcheva S."/>
            <person name="Morgado L.N."/>
            <person name="Niskanen T."/>
            <person name="Noordeloos M.E."/>
            <person name="Ohm R.A."/>
            <person name="Ortiz-Santana B."/>
            <person name="Ovrebo C."/>
            <person name="Racz N."/>
            <person name="Riley R."/>
            <person name="Savchenko A."/>
            <person name="Shiryaev A."/>
            <person name="Soop K."/>
            <person name="Spirin V."/>
            <person name="Szebenyi C."/>
            <person name="Tomsovsky M."/>
            <person name="Tulloss R.E."/>
            <person name="Uehling J."/>
            <person name="Grigoriev I.V."/>
            <person name="Vagvolgyi C."/>
            <person name="Papp T."/>
            <person name="Martin F.M."/>
            <person name="Miettinen O."/>
            <person name="Hibbett D.S."/>
            <person name="Nagy L.G."/>
        </authorList>
    </citation>
    <scope>NUCLEOTIDE SEQUENCE [LARGE SCALE GENOMIC DNA]</scope>
    <source>
        <strain evidence="3 4">CBS 166.37</strain>
    </source>
</reference>
<dbReference type="PROSITE" id="PS50217">
    <property type="entry name" value="BZIP"/>
    <property type="match status" value="1"/>
</dbReference>
<dbReference type="PROSITE" id="PS00036">
    <property type="entry name" value="BZIP_BASIC"/>
    <property type="match status" value="1"/>
</dbReference>
<dbReference type="Proteomes" id="UP000308652">
    <property type="component" value="Unassembled WGS sequence"/>
</dbReference>
<dbReference type="Gene3D" id="3.30.160.60">
    <property type="entry name" value="Classic Zinc Finger"/>
    <property type="match status" value="1"/>
</dbReference>
<dbReference type="AlphaFoldDB" id="A0A5C3MA23"/>
<name>A0A5C3MA23_9AGAR</name>
<dbReference type="EMBL" id="ML213593">
    <property type="protein sequence ID" value="TFK42269.1"/>
    <property type="molecule type" value="Genomic_DNA"/>
</dbReference>
<sequence>MQEDYHTAAGQLAANAYNQQYSVSPMNTPQSFYEADLPPVSSTDTQYPQLRHPSLALQNPGIPRRSPVLIAEDAPTQPRRYSVVSATSRKDVPSYFARRGIRHVSLEDEEDELDEEPLPATATDQEKIDYKRRQNTLAARRSRRRKLQYQEDLENQVRQLTAERETWRQRYFALRQVLLSSNLPCPDFRD</sequence>
<feature type="domain" description="BZIP" evidence="2">
    <location>
        <begin position="125"/>
        <end position="176"/>
    </location>
</feature>
<evidence type="ECO:0000259" key="2">
    <source>
        <dbReference type="PROSITE" id="PS50217"/>
    </source>
</evidence>